<comment type="caution">
    <text evidence="4">The sequence shown here is derived from an EMBL/GenBank/DDBJ whole genome shotgun (WGS) entry which is preliminary data.</text>
</comment>
<evidence type="ECO:0000313" key="5">
    <source>
        <dbReference type="Proteomes" id="UP000633365"/>
    </source>
</evidence>
<evidence type="ECO:0000256" key="2">
    <source>
        <dbReference type="SAM" id="Phobius"/>
    </source>
</evidence>
<keyword evidence="2" id="KW-0472">Membrane</keyword>
<evidence type="ECO:0000313" key="4">
    <source>
        <dbReference type="EMBL" id="MBK6087481.1"/>
    </source>
</evidence>
<feature type="transmembrane region" description="Helical" evidence="2">
    <location>
        <begin position="203"/>
        <end position="226"/>
    </location>
</feature>
<accession>A0A934TXY2</accession>
<dbReference type="GO" id="GO:0016791">
    <property type="term" value="F:phosphatase activity"/>
    <property type="evidence" value="ECO:0007669"/>
    <property type="project" value="TreeGrafter"/>
</dbReference>
<dbReference type="InterPro" id="IPR036890">
    <property type="entry name" value="HATPase_C_sf"/>
</dbReference>
<dbReference type="SUPFAM" id="SSF81606">
    <property type="entry name" value="PP2C-like"/>
    <property type="match status" value="1"/>
</dbReference>
<dbReference type="SMART" id="SM00331">
    <property type="entry name" value="PP2C_SIG"/>
    <property type="match status" value="1"/>
</dbReference>
<dbReference type="InterPro" id="IPR036457">
    <property type="entry name" value="PPM-type-like_dom_sf"/>
</dbReference>
<dbReference type="InterPro" id="IPR052016">
    <property type="entry name" value="Bact_Sigma-Reg"/>
</dbReference>
<reference evidence="4" key="1">
    <citation type="submission" date="2021-01" db="EMBL/GenBank/DDBJ databases">
        <title>Genome public.</title>
        <authorList>
            <person name="Liu C."/>
            <person name="Sun Q."/>
        </authorList>
    </citation>
    <scope>NUCLEOTIDE SEQUENCE</scope>
    <source>
        <strain evidence="4">M6</strain>
    </source>
</reference>
<keyword evidence="5" id="KW-1185">Reference proteome</keyword>
<keyword evidence="2" id="KW-0812">Transmembrane</keyword>
<dbReference type="InterPro" id="IPR001932">
    <property type="entry name" value="PPM-type_phosphatase-like_dom"/>
</dbReference>
<keyword evidence="1" id="KW-0378">Hydrolase</keyword>
<dbReference type="Gene3D" id="3.60.40.10">
    <property type="entry name" value="PPM-type phosphatase domain"/>
    <property type="match status" value="1"/>
</dbReference>
<dbReference type="CDD" id="cd16936">
    <property type="entry name" value="HATPase_RsbW-like"/>
    <property type="match status" value="1"/>
</dbReference>
<protein>
    <submittedName>
        <fullName evidence="4">SpoIIE family protein phosphatase</fullName>
    </submittedName>
</protein>
<dbReference type="EMBL" id="JAEQMG010000035">
    <property type="protein sequence ID" value="MBK6087481.1"/>
    <property type="molecule type" value="Genomic_DNA"/>
</dbReference>
<organism evidence="4 5">
    <name type="scientific">Ruminococcus difficilis</name>
    <dbReference type="NCBI Taxonomy" id="2763069"/>
    <lineage>
        <taxon>Bacteria</taxon>
        <taxon>Bacillati</taxon>
        <taxon>Bacillota</taxon>
        <taxon>Clostridia</taxon>
        <taxon>Eubacteriales</taxon>
        <taxon>Oscillospiraceae</taxon>
        <taxon>Ruminococcus</taxon>
    </lineage>
</organism>
<dbReference type="AlphaFoldDB" id="A0A934TXY2"/>
<dbReference type="SUPFAM" id="SSF55874">
    <property type="entry name" value="ATPase domain of HSP90 chaperone/DNA topoisomerase II/histidine kinase"/>
    <property type="match status" value="1"/>
</dbReference>
<dbReference type="Proteomes" id="UP000633365">
    <property type="component" value="Unassembled WGS sequence"/>
</dbReference>
<dbReference type="Pfam" id="PF13581">
    <property type="entry name" value="HATPase_c_2"/>
    <property type="match status" value="1"/>
</dbReference>
<dbReference type="PANTHER" id="PTHR43156:SF2">
    <property type="entry name" value="STAGE II SPORULATION PROTEIN E"/>
    <property type="match status" value="1"/>
</dbReference>
<sequence length="676" mass="75776">MKVFKKLFKNFEANIITFTVLLLLLFSILVSVIGYGSFTKAFELEYDNTTYHMADTATALIDGDQIDDYLANGADDASYKSTKNALDTYCLKMDVSLVYLIQVDTTDYNHFVSVFNCVGKDAPYTEWELGSVHDTTNDEYRETYRQLYDGTLEHGTIYRTDNLRGAPPHITTLVPLKDSDGKTVAVLCIQRMMDRMVEARRPFLYIIAGSTAGLMLFSSIISAIYIRRQFVRPIHKIIREAKRFANENKPGEKLGADISYIEELSVLATSIDKMEEDMLQYIDNLTAATAEKERIGTELSLATAIQANSLPNTFPAFPDRSDFDIYASMTPAKAVGGDFYDFFLIDDDHLAVVIADVSGKGIPASLFMMVTKILVNEISQHSGFTPAQALQLVNERVCPRNREDMFVTVWLGFIELSTGKVISANAGHEDPAIMRKDGEFEILKSRHGFVIGAIDTVKYHNFEFTLGRGDKLFLYTDGIPEATDIDNNMMSIDGMLKALNQYKEESPQGIIEGVIRSVNEFVGEAPQFDDMTTVCLELKGKETARLVVDAERSEMDTVNEFVHQHLSDTPCSFKTLMDLDLAVEEIFVNIANYAYGEERGKAEIILLKNNDSVSLTFVDQGIPYNPLAKPDPDTTLSASERQIGGLGIFLVKKMMDETSYEYKNGSNRFTMVKKFT</sequence>
<evidence type="ECO:0000259" key="3">
    <source>
        <dbReference type="SMART" id="SM00331"/>
    </source>
</evidence>
<dbReference type="Gene3D" id="3.30.565.10">
    <property type="entry name" value="Histidine kinase-like ATPase, C-terminal domain"/>
    <property type="match status" value="1"/>
</dbReference>
<dbReference type="RefSeq" id="WP_201426784.1">
    <property type="nucleotide sequence ID" value="NZ_JAEQMG010000035.1"/>
</dbReference>
<gene>
    <name evidence="4" type="ORF">JKK62_02245</name>
</gene>
<dbReference type="Gene3D" id="6.10.340.10">
    <property type="match status" value="1"/>
</dbReference>
<proteinExistence type="predicted"/>
<feature type="domain" description="PPM-type phosphatase" evidence="3">
    <location>
        <begin position="320"/>
        <end position="538"/>
    </location>
</feature>
<name>A0A934TXY2_9FIRM</name>
<evidence type="ECO:0000256" key="1">
    <source>
        <dbReference type="ARBA" id="ARBA00022801"/>
    </source>
</evidence>
<dbReference type="Pfam" id="PF07228">
    <property type="entry name" value="SpoIIE"/>
    <property type="match status" value="1"/>
</dbReference>
<feature type="transmembrane region" description="Helical" evidence="2">
    <location>
        <begin position="15"/>
        <end position="38"/>
    </location>
</feature>
<dbReference type="PANTHER" id="PTHR43156">
    <property type="entry name" value="STAGE II SPORULATION PROTEIN E-RELATED"/>
    <property type="match status" value="1"/>
</dbReference>
<dbReference type="InterPro" id="IPR003594">
    <property type="entry name" value="HATPase_dom"/>
</dbReference>
<keyword evidence="2" id="KW-1133">Transmembrane helix</keyword>